<dbReference type="HOGENOM" id="CLU_870628_0_0_5"/>
<feature type="region of interest" description="Disordered" evidence="1">
    <location>
        <begin position="46"/>
        <end position="233"/>
    </location>
</feature>
<reference evidence="3 4" key="6">
    <citation type="journal article" date="2011" name="Appl. Environ. Microbiol.">
        <title>Involvement of the azorhizobial chromosome partition gene (parA) in the onset of bacteroid differentiation during Sesbania rostrata stem nodule development.</title>
        <authorList>
            <person name="Liu CT."/>
            <person name="Lee KB."/>
            <person name="Wang YS."/>
            <person name="Peng MH."/>
            <person name="Lee KT."/>
            <person name="Suzuki S."/>
            <person name="Suzuki T."/>
            <person name="Oyaizu H."/>
        </authorList>
    </citation>
    <scope>NUCLEOTIDE SEQUENCE [LARGE SCALE GENOMIC DNA]</scope>
    <source>
        <strain evidence="4">ATCC 43989 / DSM 5975 / JCM 20966 / LMG 6465 / NBRC 14845 / NCIMB 13405 / ORS 571</strain>
    </source>
</reference>
<evidence type="ECO:0000313" key="3">
    <source>
        <dbReference type="EMBL" id="BAF86521.1"/>
    </source>
</evidence>
<keyword evidence="2" id="KW-0732">Signal</keyword>
<feature type="compositionally biased region" description="Polar residues" evidence="1">
    <location>
        <begin position="217"/>
        <end position="233"/>
    </location>
</feature>
<sequence length="341" mass="36236">MRVGLTASSIAHGAVLVLALVSFSAPSAFDTPQPDPINVDVISASDLSQMTKGNEKGKKTEVKKVVAEKVDAPKPVNDPNLKVSEKQEIEPTAPPPPPPPPPPPTPAPPRPEEPKPPTPAPQPKPDEPKPAPPKADKPPPEQKADEGLKADPKKDEQKQEAKAQTPPPLPQRKPPPPPTPQPTRANNDAKTQQEQKFDADRIAALLDKRTPQRNAAADQQVSQTAALGSPNGAAQTLTQSEIDALRARIQSCWGPPAGASEASDLRATIVVSFKQDGSLAMQPQLSGVTPASSPYGPAFADSALRAIIRCAPYTFLPANKYAVWKEIEMGFSLKDMLGRAH</sequence>
<dbReference type="EMBL" id="AP009384">
    <property type="protein sequence ID" value="BAF86521.1"/>
    <property type="molecule type" value="Genomic_DNA"/>
</dbReference>
<dbReference type="Gene3D" id="3.30.1150.10">
    <property type="match status" value="1"/>
</dbReference>
<feature type="compositionally biased region" description="Pro residues" evidence="1">
    <location>
        <begin position="92"/>
        <end position="109"/>
    </location>
</feature>
<feature type="compositionally biased region" description="Basic and acidic residues" evidence="1">
    <location>
        <begin position="191"/>
        <end position="210"/>
    </location>
</feature>
<feature type="compositionally biased region" description="Pro residues" evidence="1">
    <location>
        <begin position="165"/>
        <end position="181"/>
    </location>
</feature>
<organism evidence="3 4">
    <name type="scientific">Azorhizobium caulinodans (strain ATCC 43989 / DSM 5975 / JCM 20966 / LMG 6465 / NBRC 14845 / NCIMB 13405 / ORS 571)</name>
    <dbReference type="NCBI Taxonomy" id="438753"/>
    <lineage>
        <taxon>Bacteria</taxon>
        <taxon>Pseudomonadati</taxon>
        <taxon>Pseudomonadota</taxon>
        <taxon>Alphaproteobacteria</taxon>
        <taxon>Hyphomicrobiales</taxon>
        <taxon>Xanthobacteraceae</taxon>
        <taxon>Azorhizobium</taxon>
    </lineage>
</organism>
<feature type="chain" id="PRO_5002721784" evidence="2">
    <location>
        <begin position="28"/>
        <end position="341"/>
    </location>
</feature>
<reference evidence="3 4" key="5">
    <citation type="journal article" date="2010" name="Appl. Environ. Microbiol.">
        <title>phrR-like gene praR of Azorhizobium caulinodans ORS571 is essential for symbiosis with Sesbania rostrata and is involved in expression of reb genes.</title>
        <authorList>
            <person name="Akiba N."/>
            <person name="Aono T."/>
            <person name="Toyazaki H."/>
            <person name="Sato S."/>
            <person name="Oyaizu H."/>
        </authorList>
    </citation>
    <scope>NUCLEOTIDE SEQUENCE [LARGE SCALE GENOMIC DNA]</scope>
    <source>
        <strain evidence="4">ATCC 43989 / DSM 5975 / JCM 20966 / LMG 6465 / NBRC 14845 / NCIMB 13405 / ORS 571</strain>
    </source>
</reference>
<feature type="signal peptide" evidence="2">
    <location>
        <begin position="1"/>
        <end position="27"/>
    </location>
</feature>
<feature type="compositionally biased region" description="Basic and acidic residues" evidence="1">
    <location>
        <begin position="53"/>
        <end position="72"/>
    </location>
</feature>
<dbReference type="PRINTS" id="PR01217">
    <property type="entry name" value="PRICHEXTENSN"/>
</dbReference>
<dbReference type="STRING" id="438753.AZC_0523"/>
<reference evidence="3 4" key="3">
    <citation type="journal article" date="2008" name="BMC Genomics">
        <title>The genome of the versatile nitrogen fixer Azorhizobium caulinodans ORS571.</title>
        <authorList>
            <person name="Lee KB."/>
            <person name="Backer P.D."/>
            <person name="Aono T."/>
            <person name="Liu CT."/>
            <person name="Suzuki S."/>
            <person name="Suzuki T."/>
            <person name="Kaneko T."/>
            <person name="Yamada M."/>
            <person name="Tabata S."/>
            <person name="Kupfer D.M."/>
            <person name="Najar F.Z."/>
            <person name="Wiley G.B."/>
            <person name="Roe B."/>
            <person name="Binnewies T.T."/>
            <person name="Ussery D.W."/>
            <person name="D'Haeze W."/>
            <person name="Herder J.D."/>
            <person name="Gevers D."/>
            <person name="Vereecke D."/>
            <person name="Holsters M."/>
            <person name="Oyaizu H."/>
        </authorList>
    </citation>
    <scope>NUCLEOTIDE SEQUENCE [LARGE SCALE GENOMIC DNA]</scope>
    <source>
        <strain evidence="4">ATCC 43989 / DSM 5975 / JCM 20966 / LMG 6465 / NBRC 14845 / NCIMB 13405 / ORS 571</strain>
    </source>
</reference>
<dbReference type="eggNOG" id="COG3170">
    <property type="taxonomic scope" value="Bacteria"/>
</dbReference>
<reference evidence="4" key="2">
    <citation type="submission" date="2007-04" db="EMBL/GenBank/DDBJ databases">
        <title>Complete genome sequence of the nitrogen-fixing bacterium Azorhizobium caulinodans ORS571.</title>
        <authorList>
            <person name="Lee K.B."/>
            <person name="Backer P.D."/>
            <person name="Aono T."/>
            <person name="Liu C.T."/>
            <person name="Suzuki S."/>
            <person name="Suzuki T."/>
            <person name="Kaneko T."/>
            <person name="Yamada M."/>
            <person name="Tabata S."/>
            <person name="Kupfer D.M."/>
            <person name="Najar F.Z."/>
            <person name="Wiley G.B."/>
            <person name="Roe B."/>
            <person name="Binnewies T."/>
            <person name="Ussery D."/>
            <person name="Vereecke D."/>
            <person name="Gevers D."/>
            <person name="Holsters M."/>
            <person name="Oyaizu H."/>
        </authorList>
    </citation>
    <scope>NUCLEOTIDE SEQUENCE [LARGE SCALE GENOMIC DNA]</scope>
    <source>
        <strain evidence="4">ATCC 43989 / DSM 5975 / JCM 20966 / LMG 6465 / NBRC 14845 / NCIMB 13405 / ORS 571</strain>
    </source>
</reference>
<proteinExistence type="predicted"/>
<protein>
    <submittedName>
        <fullName evidence="3">Putative TolA protein</fullName>
    </submittedName>
</protein>
<keyword evidence="4" id="KW-1185">Reference proteome</keyword>
<feature type="compositionally biased region" description="Basic and acidic residues" evidence="1">
    <location>
        <begin position="124"/>
        <end position="161"/>
    </location>
</feature>
<evidence type="ECO:0000256" key="2">
    <source>
        <dbReference type="SAM" id="SignalP"/>
    </source>
</evidence>
<dbReference type="KEGG" id="azc:AZC_0523"/>
<reference evidence="3 4" key="1">
    <citation type="journal article" date="2007" name="Appl. Environ. Microbiol.">
        <title>Rhizobial factors required for stem nodule maturation and maintenance in Sesbania rostrata-Azorhizobium caulinodans ORS571 symbiosis.</title>
        <authorList>
            <person name="Suzuki S."/>
            <person name="Aono T."/>
            <person name="Lee KB."/>
            <person name="Suzuki T."/>
            <person name="Liu CT."/>
            <person name="Miwa H."/>
            <person name="Wakao S."/>
            <person name="Iki T."/>
            <person name="Oyaizu H."/>
        </authorList>
    </citation>
    <scope>NUCLEOTIDE SEQUENCE [LARGE SCALE GENOMIC DNA]</scope>
    <source>
        <strain evidence="4">ATCC 43989 / DSM 5975 / JCM 20966 / LMG 6465 / NBRC 14845 / NCIMB 13405 / ORS 571</strain>
    </source>
</reference>
<evidence type="ECO:0000313" key="4">
    <source>
        <dbReference type="Proteomes" id="UP000000270"/>
    </source>
</evidence>
<evidence type="ECO:0000256" key="1">
    <source>
        <dbReference type="SAM" id="MobiDB-lite"/>
    </source>
</evidence>
<reference evidence="3 4" key="4">
    <citation type="journal article" date="2009" name="Appl. Environ. Microbiol.">
        <title>Comparative genome-wide transcriptional profiling of Azorhizobium caulinodans ORS571 grown under free-living and symbiotic conditions.</title>
        <authorList>
            <person name="Tsukada S."/>
            <person name="Aono T."/>
            <person name="Akiba N."/>
            <person name="Lee KB."/>
            <person name="Liu CT."/>
            <person name="Toyazaki H."/>
            <person name="Oyaizu H."/>
        </authorList>
    </citation>
    <scope>NUCLEOTIDE SEQUENCE [LARGE SCALE GENOMIC DNA]</scope>
    <source>
        <strain evidence="4">ATCC 43989 / DSM 5975 / JCM 20966 / LMG 6465 / NBRC 14845 / NCIMB 13405 / ORS 571</strain>
    </source>
</reference>
<dbReference type="Proteomes" id="UP000000270">
    <property type="component" value="Chromosome"/>
</dbReference>
<dbReference type="AlphaFoldDB" id="A8IMB6"/>
<dbReference type="RefSeq" id="WP_012169054.1">
    <property type="nucleotide sequence ID" value="NC_009937.1"/>
</dbReference>
<name>A8IMB6_AZOC5</name>
<accession>A8IMB6</accession>
<gene>
    <name evidence="3" type="primary">tolA</name>
    <name evidence="3" type="ordered locus">AZC_0523</name>
</gene>